<dbReference type="AlphaFoldDB" id="N6WMW1"/>
<feature type="transmembrane region" description="Helical" evidence="1">
    <location>
        <begin position="415"/>
        <end position="440"/>
    </location>
</feature>
<evidence type="ECO:0000313" key="3">
    <source>
        <dbReference type="Proteomes" id="UP000013165"/>
    </source>
</evidence>
<accession>N6WMW1</accession>
<sequence>MPSVFQSVLTPRSILAYLALLLAVFAFLPGAAYVATVLVAVVVLLGWRELRYVPRGVFLVACAGLLYALVRDVSLIPEAAANVARLTGLILSVMLLSAVLGRSKDLRRISVSLFGGQPLTRYLSLAFGTALVSIPLNFGSVAVVGSLVGERIRADGDSPATRNATRAVLRGFGTSPSFSPLSISVVLTLTLLPGLKSSHLIALALPFAVLMVFLGLIWREPEKGDVAVSGDESAGWASWLRFGGLILAICAGVFVLSHVFHLSYAHAVTLSCLAVVVGARLLALMRREYPPMASMDKVSNELAIVGGSAFIGAIISGVVLGQIDGSLTLPGWAWPLLAALVPWTYFAAGLAGINPIVIGTLIGGILGSIWPTSAILGLGIAMVTGWGVTAFGTPFAANALIMERLTGYRAKDASLLWSLALSCTGLAMASVLAAGLTLVLI</sequence>
<dbReference type="eggNOG" id="COG4590">
    <property type="taxonomic scope" value="Bacteria"/>
</dbReference>
<feature type="transmembrane region" description="Helical" evidence="1">
    <location>
        <begin position="263"/>
        <end position="282"/>
    </location>
</feature>
<evidence type="ECO:0000256" key="1">
    <source>
        <dbReference type="SAM" id="Phobius"/>
    </source>
</evidence>
<keyword evidence="1" id="KW-1133">Transmembrane helix</keyword>
<protein>
    <recommendedName>
        <fullName evidence="4">DUF401 family protein</fullName>
    </recommendedName>
</protein>
<dbReference type="EMBL" id="APLQ01000014">
    <property type="protein sequence ID" value="ENO12811.1"/>
    <property type="molecule type" value="Genomic_DNA"/>
</dbReference>
<feature type="transmembrane region" description="Helical" evidence="1">
    <location>
        <begin position="199"/>
        <end position="218"/>
    </location>
</feature>
<dbReference type="HOGENOM" id="CLU_628226_0_0_6"/>
<keyword evidence="1" id="KW-0812">Transmembrane</keyword>
<dbReference type="STRING" id="626887.J057_15475"/>
<organism evidence="2 3">
    <name type="scientific">Marinobacter nanhaiticus D15-8W</name>
    <dbReference type="NCBI Taxonomy" id="626887"/>
    <lineage>
        <taxon>Bacteria</taxon>
        <taxon>Pseudomonadati</taxon>
        <taxon>Pseudomonadota</taxon>
        <taxon>Gammaproteobacteria</taxon>
        <taxon>Pseudomonadales</taxon>
        <taxon>Marinobacteraceae</taxon>
        <taxon>Marinobacter</taxon>
    </lineage>
</organism>
<name>N6WMW1_9GAMM</name>
<feature type="transmembrane region" description="Helical" evidence="1">
    <location>
        <begin position="122"/>
        <end position="148"/>
    </location>
</feature>
<dbReference type="Proteomes" id="UP000013165">
    <property type="component" value="Unassembled WGS sequence"/>
</dbReference>
<reference evidence="2 3" key="1">
    <citation type="journal article" date="2013" name="Genome Announc.">
        <title>Genome Sequence of the Polycyclic Aromatic Hydrocarbon-Degrading Bacterium Strain Marinobacter nanhaiticus D15-8WT.</title>
        <authorList>
            <person name="Cui Z."/>
            <person name="Gao W."/>
            <person name="Li Q."/>
            <person name="Xu G."/>
            <person name="Zheng L."/>
        </authorList>
    </citation>
    <scope>NUCLEOTIDE SEQUENCE [LARGE SCALE GENOMIC DNA]</scope>
    <source>
        <strain evidence="2 3">D15-8W</strain>
    </source>
</reference>
<dbReference type="OrthoDB" id="6080363at2"/>
<keyword evidence="3" id="KW-1185">Reference proteome</keyword>
<feature type="transmembrane region" description="Helical" evidence="1">
    <location>
        <begin position="52"/>
        <end position="70"/>
    </location>
</feature>
<gene>
    <name evidence="2" type="ORF">J057_15475</name>
</gene>
<dbReference type="RefSeq" id="WP_004581041.1">
    <property type="nucleotide sequence ID" value="NZ_AP028878.1"/>
</dbReference>
<comment type="caution">
    <text evidence="2">The sequence shown here is derived from an EMBL/GenBank/DDBJ whole genome shotgun (WGS) entry which is preliminary data.</text>
</comment>
<dbReference type="PATRIC" id="fig|626887.3.peg.3091"/>
<feature type="transmembrane region" description="Helical" evidence="1">
    <location>
        <begin position="14"/>
        <end position="45"/>
    </location>
</feature>
<evidence type="ECO:0008006" key="4">
    <source>
        <dbReference type="Google" id="ProtNLM"/>
    </source>
</evidence>
<feature type="transmembrane region" description="Helical" evidence="1">
    <location>
        <begin position="374"/>
        <end position="395"/>
    </location>
</feature>
<feature type="transmembrane region" description="Helical" evidence="1">
    <location>
        <begin position="343"/>
        <end position="367"/>
    </location>
</feature>
<proteinExistence type="predicted"/>
<feature type="transmembrane region" description="Helical" evidence="1">
    <location>
        <begin position="239"/>
        <end position="257"/>
    </location>
</feature>
<keyword evidence="1" id="KW-0472">Membrane</keyword>
<evidence type="ECO:0000313" key="2">
    <source>
        <dbReference type="EMBL" id="ENO12811.1"/>
    </source>
</evidence>
<feature type="transmembrane region" description="Helical" evidence="1">
    <location>
        <begin position="302"/>
        <end position="323"/>
    </location>
</feature>
<feature type="transmembrane region" description="Helical" evidence="1">
    <location>
        <begin position="82"/>
        <end position="101"/>
    </location>
</feature>